<keyword evidence="2" id="KW-0732">Signal</keyword>
<feature type="chain" id="PRO_5035282189" evidence="2">
    <location>
        <begin position="23"/>
        <end position="238"/>
    </location>
</feature>
<dbReference type="Gene3D" id="3.30.110.170">
    <property type="entry name" value="Protein of unknown function (DUF541), domain 1"/>
    <property type="match status" value="1"/>
</dbReference>
<name>A0A8J7K8P2_9NEIS</name>
<sequence>MIRLPVSAVLLASSLLAAAAVAAEAPLYNVVNFETTVAREVSNDQAMATLFVEASDADPSRLAERINQSLTVALGKIKQTAPVQSRGTSYSSYPNYNPKTGKPDGWRSRGEVRVSSSDFTALSRLIGELQKPQANGLALQIEAVNYAVSDETRRKTEDQLIEEGMQQFRQRAQLLQQSLLGQRWKLVNVSVNTGGAMPPVPMRMKAMAAPAAEGFAPPPIDSGESRLAVQISGAIQVE</sequence>
<dbReference type="RefSeq" id="WP_194116344.1">
    <property type="nucleotide sequence ID" value="NZ_JADFUA010000005.1"/>
</dbReference>
<accession>A0A8J7K8P2</accession>
<dbReference type="EMBL" id="JADFUA010000005">
    <property type="protein sequence ID" value="MBE9609823.1"/>
    <property type="molecule type" value="Genomic_DNA"/>
</dbReference>
<dbReference type="Gene3D" id="3.30.70.2970">
    <property type="entry name" value="Protein of unknown function (DUF541), domain 2"/>
    <property type="match status" value="1"/>
</dbReference>
<evidence type="ECO:0000256" key="1">
    <source>
        <dbReference type="SAM" id="MobiDB-lite"/>
    </source>
</evidence>
<evidence type="ECO:0000256" key="2">
    <source>
        <dbReference type="SAM" id="SignalP"/>
    </source>
</evidence>
<evidence type="ECO:0000313" key="3">
    <source>
        <dbReference type="EMBL" id="MBE9609823.1"/>
    </source>
</evidence>
<protein>
    <submittedName>
        <fullName evidence="3">SIMPL domain-containing protein</fullName>
    </submittedName>
</protein>
<proteinExistence type="predicted"/>
<comment type="caution">
    <text evidence="3">The sequence shown here is derived from an EMBL/GenBank/DDBJ whole genome shotgun (WGS) entry which is preliminary data.</text>
</comment>
<feature type="compositionally biased region" description="Polar residues" evidence="1">
    <location>
        <begin position="85"/>
        <end position="98"/>
    </location>
</feature>
<dbReference type="Pfam" id="PF04402">
    <property type="entry name" value="SIMPL"/>
    <property type="match status" value="1"/>
</dbReference>
<gene>
    <name evidence="3" type="ORF">INR99_10715</name>
</gene>
<dbReference type="AlphaFoldDB" id="A0A8J7K8P2"/>
<feature type="signal peptide" evidence="2">
    <location>
        <begin position="1"/>
        <end position="22"/>
    </location>
</feature>
<dbReference type="InterPro" id="IPR052022">
    <property type="entry name" value="26kDa_periplasmic_antigen"/>
</dbReference>
<feature type="region of interest" description="Disordered" evidence="1">
    <location>
        <begin position="85"/>
        <end position="110"/>
    </location>
</feature>
<dbReference type="GO" id="GO:0006974">
    <property type="term" value="P:DNA damage response"/>
    <property type="evidence" value="ECO:0007669"/>
    <property type="project" value="TreeGrafter"/>
</dbReference>
<feature type="compositionally biased region" description="Basic and acidic residues" evidence="1">
    <location>
        <begin position="101"/>
        <end position="110"/>
    </location>
</feature>
<dbReference type="Proteomes" id="UP000604481">
    <property type="component" value="Unassembled WGS sequence"/>
</dbReference>
<organism evidence="3 4">
    <name type="scientific">Chitinilyticum piscinae</name>
    <dbReference type="NCBI Taxonomy" id="2866724"/>
    <lineage>
        <taxon>Bacteria</taxon>
        <taxon>Pseudomonadati</taxon>
        <taxon>Pseudomonadota</taxon>
        <taxon>Betaproteobacteria</taxon>
        <taxon>Neisseriales</taxon>
        <taxon>Chitinibacteraceae</taxon>
        <taxon>Chitinilyticum</taxon>
    </lineage>
</organism>
<evidence type="ECO:0000313" key="4">
    <source>
        <dbReference type="Proteomes" id="UP000604481"/>
    </source>
</evidence>
<dbReference type="PANTHER" id="PTHR34387">
    <property type="entry name" value="SLR1258 PROTEIN"/>
    <property type="match status" value="1"/>
</dbReference>
<keyword evidence="4" id="KW-1185">Reference proteome</keyword>
<reference evidence="3 4" key="1">
    <citation type="submission" date="2020-10" db="EMBL/GenBank/DDBJ databases">
        <title>The genome sequence of Chitinilyticum litopenaei 4Y14.</title>
        <authorList>
            <person name="Liu Y."/>
        </authorList>
    </citation>
    <scope>NUCLEOTIDE SEQUENCE [LARGE SCALE GENOMIC DNA]</scope>
    <source>
        <strain evidence="3 4">4Y14</strain>
    </source>
</reference>
<dbReference type="InterPro" id="IPR007497">
    <property type="entry name" value="SIMPL/DUF541"/>
</dbReference>
<dbReference type="PANTHER" id="PTHR34387:SF1">
    <property type="entry name" value="PERIPLASMIC IMMUNOGENIC PROTEIN"/>
    <property type="match status" value="1"/>
</dbReference>